<feature type="compositionally biased region" description="Polar residues" evidence="7">
    <location>
        <begin position="96"/>
        <end position="121"/>
    </location>
</feature>
<reference evidence="9 10" key="1">
    <citation type="submission" date="2024-09" db="EMBL/GenBank/DDBJ databases">
        <title>Chromosome-scale assembly of Riccia sorocarpa.</title>
        <authorList>
            <person name="Paukszto L."/>
        </authorList>
    </citation>
    <scope>NUCLEOTIDE SEQUENCE [LARGE SCALE GENOMIC DNA]</scope>
    <source>
        <strain evidence="9">LP-2024</strain>
        <tissue evidence="9">Aerial parts of the thallus</tissue>
    </source>
</reference>
<evidence type="ECO:0000313" key="9">
    <source>
        <dbReference type="EMBL" id="KAL3687624.1"/>
    </source>
</evidence>
<dbReference type="EC" id="4.2.1.1" evidence="2"/>
<sequence>MKARSFFKRFKSWDVARQVWRELHAGHQIVATCAIELSNRTSISTMSILFLRPWLSVGESCSVHPRSGCEFPVAARFSCFGDKVAAALTVNTKRTNGDKQTQIPRNKRISLSSQTNTQQRLSCGAGKGKEMKAEDENDSSTSMQEAEFAPRLAEIGDGKFLGGDPGIGGDRECGREERKLHGRRVGRRAAVLGAGYAVLGVVNCVCCERASSAEITDSEWDYGGPSGVAKWQGLCVAGRNQSPVNIAPSKAKNGESLGELQFDYWPGTPTIVNPGHCTMQVSFTETKNILRVGDRAMELLQFHFHSPSEHAFDGKRFAMEAHLVHRDMRTKKLAVVGIMLDADKYSVPNKGLAESLSHAPAEHGRSVHIHDVTFSPGVLLPPQTRNSKRRYLHYVGSLSTPPCTEDVDWFILEKPLHIPTSQVLDFLRFAGDGRSLAFNSRPLQPLNGRVVHEGP</sequence>
<evidence type="ECO:0000256" key="5">
    <source>
        <dbReference type="ARBA" id="ARBA00023239"/>
    </source>
</evidence>
<gene>
    <name evidence="9" type="ORF">R1sor_013933</name>
</gene>
<evidence type="ECO:0000313" key="10">
    <source>
        <dbReference type="Proteomes" id="UP001633002"/>
    </source>
</evidence>
<keyword evidence="4" id="KW-0862">Zinc</keyword>
<keyword evidence="3" id="KW-0479">Metal-binding</keyword>
<proteinExistence type="inferred from homology"/>
<dbReference type="CDD" id="cd03124">
    <property type="entry name" value="alpha_CA_prokaryotic_like"/>
    <property type="match status" value="1"/>
</dbReference>
<accession>A0ABD3HBU4</accession>
<dbReference type="InterPro" id="IPR001148">
    <property type="entry name" value="CA_dom"/>
</dbReference>
<feature type="region of interest" description="Disordered" evidence="7">
    <location>
        <begin position="96"/>
        <end position="144"/>
    </location>
</feature>
<dbReference type="AlphaFoldDB" id="A0ABD3HBU4"/>
<comment type="catalytic activity">
    <reaction evidence="6">
        <text>hydrogencarbonate + H(+) = CO2 + H2O</text>
        <dbReference type="Rhea" id="RHEA:10748"/>
        <dbReference type="ChEBI" id="CHEBI:15377"/>
        <dbReference type="ChEBI" id="CHEBI:15378"/>
        <dbReference type="ChEBI" id="CHEBI:16526"/>
        <dbReference type="ChEBI" id="CHEBI:17544"/>
        <dbReference type="EC" id="4.2.1.1"/>
    </reaction>
</comment>
<evidence type="ECO:0000256" key="2">
    <source>
        <dbReference type="ARBA" id="ARBA00012925"/>
    </source>
</evidence>
<name>A0ABD3HBU4_9MARC</name>
<evidence type="ECO:0000256" key="3">
    <source>
        <dbReference type="ARBA" id="ARBA00022723"/>
    </source>
</evidence>
<comment type="caution">
    <text evidence="9">The sequence shown here is derived from an EMBL/GenBank/DDBJ whole genome shotgun (WGS) entry which is preliminary data.</text>
</comment>
<dbReference type="GO" id="GO:0046872">
    <property type="term" value="F:metal ion binding"/>
    <property type="evidence" value="ECO:0007669"/>
    <property type="project" value="UniProtKB-KW"/>
</dbReference>
<feature type="domain" description="Alpha-carbonic anhydrase" evidence="8">
    <location>
        <begin position="218"/>
        <end position="455"/>
    </location>
</feature>
<dbReference type="SUPFAM" id="SSF51069">
    <property type="entry name" value="Carbonic anhydrase"/>
    <property type="match status" value="1"/>
</dbReference>
<protein>
    <recommendedName>
        <fullName evidence="2">carbonic anhydrase</fullName>
        <ecNumber evidence="2">4.2.1.1</ecNumber>
    </recommendedName>
</protein>
<dbReference type="InterPro" id="IPR023561">
    <property type="entry name" value="Carbonic_anhydrase_a-class"/>
</dbReference>
<dbReference type="PANTHER" id="PTHR18952">
    <property type="entry name" value="CARBONIC ANHYDRASE"/>
    <property type="match status" value="1"/>
</dbReference>
<dbReference type="EMBL" id="JBJQOH010000004">
    <property type="protein sequence ID" value="KAL3687624.1"/>
    <property type="molecule type" value="Genomic_DNA"/>
</dbReference>
<dbReference type="SMART" id="SM01057">
    <property type="entry name" value="Carb_anhydrase"/>
    <property type="match status" value="1"/>
</dbReference>
<evidence type="ECO:0000256" key="7">
    <source>
        <dbReference type="SAM" id="MobiDB-lite"/>
    </source>
</evidence>
<evidence type="ECO:0000259" key="8">
    <source>
        <dbReference type="PROSITE" id="PS51144"/>
    </source>
</evidence>
<evidence type="ECO:0000256" key="4">
    <source>
        <dbReference type="ARBA" id="ARBA00022833"/>
    </source>
</evidence>
<dbReference type="Gene3D" id="3.10.200.10">
    <property type="entry name" value="Alpha carbonic anhydrase"/>
    <property type="match status" value="1"/>
</dbReference>
<evidence type="ECO:0000256" key="1">
    <source>
        <dbReference type="ARBA" id="ARBA00010718"/>
    </source>
</evidence>
<dbReference type="PANTHER" id="PTHR18952:SF265">
    <property type="entry name" value="CARBONIC ANHYDRASE"/>
    <property type="match status" value="1"/>
</dbReference>
<keyword evidence="10" id="KW-1185">Reference proteome</keyword>
<dbReference type="GO" id="GO:0004089">
    <property type="term" value="F:carbonate dehydratase activity"/>
    <property type="evidence" value="ECO:0007669"/>
    <property type="project" value="UniProtKB-EC"/>
</dbReference>
<dbReference type="PROSITE" id="PS51144">
    <property type="entry name" value="ALPHA_CA_2"/>
    <property type="match status" value="1"/>
</dbReference>
<dbReference type="InterPro" id="IPR041891">
    <property type="entry name" value="Alpha_CA_prokaryot-like"/>
</dbReference>
<comment type="similarity">
    <text evidence="1">Belongs to the alpha-carbonic anhydrase family.</text>
</comment>
<evidence type="ECO:0000256" key="6">
    <source>
        <dbReference type="ARBA" id="ARBA00048348"/>
    </source>
</evidence>
<keyword evidence="5" id="KW-0456">Lyase</keyword>
<dbReference type="Proteomes" id="UP001633002">
    <property type="component" value="Unassembled WGS sequence"/>
</dbReference>
<organism evidence="9 10">
    <name type="scientific">Riccia sorocarpa</name>
    <dbReference type="NCBI Taxonomy" id="122646"/>
    <lineage>
        <taxon>Eukaryota</taxon>
        <taxon>Viridiplantae</taxon>
        <taxon>Streptophyta</taxon>
        <taxon>Embryophyta</taxon>
        <taxon>Marchantiophyta</taxon>
        <taxon>Marchantiopsida</taxon>
        <taxon>Marchantiidae</taxon>
        <taxon>Marchantiales</taxon>
        <taxon>Ricciaceae</taxon>
        <taxon>Riccia</taxon>
    </lineage>
</organism>
<dbReference type="InterPro" id="IPR036398">
    <property type="entry name" value="CA_dom_sf"/>
</dbReference>
<dbReference type="Pfam" id="PF00194">
    <property type="entry name" value="Carb_anhydrase"/>
    <property type="match status" value="1"/>
</dbReference>